<evidence type="ECO:0000256" key="1">
    <source>
        <dbReference type="ARBA" id="ARBA00022679"/>
    </source>
</evidence>
<dbReference type="PANTHER" id="PTHR40392">
    <property type="entry name" value="2-PHOSPHO-L-LACTATE GUANYLYLTRANSFERASE"/>
    <property type="match status" value="1"/>
</dbReference>
<gene>
    <name evidence="5" type="ORF">METZ01_LOCUS85639</name>
</gene>
<dbReference type="NCBIfam" id="TIGR03552">
    <property type="entry name" value="F420_cofC"/>
    <property type="match status" value="1"/>
</dbReference>
<keyword evidence="4" id="KW-0342">GTP-binding</keyword>
<evidence type="ECO:0000256" key="4">
    <source>
        <dbReference type="ARBA" id="ARBA00023134"/>
    </source>
</evidence>
<evidence type="ECO:0000256" key="3">
    <source>
        <dbReference type="ARBA" id="ARBA00022741"/>
    </source>
</evidence>
<keyword evidence="3" id="KW-0547">Nucleotide-binding</keyword>
<protein>
    <recommendedName>
        <fullName evidence="6">2-phospho-L-lactate guanylyltransferase</fullName>
    </recommendedName>
</protein>
<dbReference type="GO" id="GO:0043814">
    <property type="term" value="F:phospholactate guanylyltransferase activity"/>
    <property type="evidence" value="ECO:0007669"/>
    <property type="project" value="InterPro"/>
</dbReference>
<reference evidence="5" key="1">
    <citation type="submission" date="2018-05" db="EMBL/GenBank/DDBJ databases">
        <authorList>
            <person name="Lanie J.A."/>
            <person name="Ng W.-L."/>
            <person name="Kazmierczak K.M."/>
            <person name="Andrzejewski T.M."/>
            <person name="Davidsen T.M."/>
            <person name="Wayne K.J."/>
            <person name="Tettelin H."/>
            <person name="Glass J.I."/>
            <person name="Rusch D."/>
            <person name="Podicherti R."/>
            <person name="Tsui H.-C.T."/>
            <person name="Winkler M.E."/>
        </authorList>
    </citation>
    <scope>NUCLEOTIDE SEQUENCE</scope>
</reference>
<proteinExistence type="predicted"/>
<dbReference type="Gene3D" id="3.90.550.10">
    <property type="entry name" value="Spore Coat Polysaccharide Biosynthesis Protein SpsA, Chain A"/>
    <property type="match status" value="1"/>
</dbReference>
<dbReference type="InterPro" id="IPR002835">
    <property type="entry name" value="CofC"/>
</dbReference>
<keyword evidence="2" id="KW-0548">Nucleotidyltransferase</keyword>
<name>A0A381UXE1_9ZZZZ</name>
<dbReference type="EMBL" id="UINC01007342">
    <property type="protein sequence ID" value="SVA32785.1"/>
    <property type="molecule type" value="Genomic_DNA"/>
</dbReference>
<dbReference type="SUPFAM" id="SSF53448">
    <property type="entry name" value="Nucleotide-diphospho-sugar transferases"/>
    <property type="match status" value="1"/>
</dbReference>
<dbReference type="AlphaFoldDB" id="A0A381UXE1"/>
<dbReference type="InterPro" id="IPR029044">
    <property type="entry name" value="Nucleotide-diphossugar_trans"/>
</dbReference>
<evidence type="ECO:0000313" key="5">
    <source>
        <dbReference type="EMBL" id="SVA32785.1"/>
    </source>
</evidence>
<dbReference type="Pfam" id="PF01983">
    <property type="entry name" value="CofC"/>
    <property type="match status" value="1"/>
</dbReference>
<sequence>VDQFSVLIPMKIPSEGKSRLVDVLDGPSRKALIISLLERVLEASMNSSSRDVYVIGGGFEVADICRQIGANWLNSDSGNLNFDVSAGIAEITQAGNGTIYLPGDLPFVTSEDIDSVINRSENGDLAVLVASESDGGTNCVLFPYQTKLIPLLGLDSYRKHYEYAVDHGILFESIRPAGLLIDLDTEDDLKKCQRREKGFLGNVGII</sequence>
<feature type="non-terminal residue" evidence="5">
    <location>
        <position position="1"/>
    </location>
</feature>
<evidence type="ECO:0000256" key="2">
    <source>
        <dbReference type="ARBA" id="ARBA00022695"/>
    </source>
</evidence>
<dbReference type="PANTHER" id="PTHR40392:SF1">
    <property type="entry name" value="2-PHOSPHO-L-LACTATE GUANYLYLTRANSFERASE"/>
    <property type="match status" value="1"/>
</dbReference>
<evidence type="ECO:0008006" key="6">
    <source>
        <dbReference type="Google" id="ProtNLM"/>
    </source>
</evidence>
<keyword evidence="1" id="KW-0808">Transferase</keyword>
<accession>A0A381UXE1</accession>
<dbReference type="GO" id="GO:0005525">
    <property type="term" value="F:GTP binding"/>
    <property type="evidence" value="ECO:0007669"/>
    <property type="project" value="UniProtKB-KW"/>
</dbReference>
<organism evidence="5">
    <name type="scientific">marine metagenome</name>
    <dbReference type="NCBI Taxonomy" id="408172"/>
    <lineage>
        <taxon>unclassified sequences</taxon>
        <taxon>metagenomes</taxon>
        <taxon>ecological metagenomes</taxon>
    </lineage>
</organism>